<keyword evidence="2" id="KW-1185">Reference proteome</keyword>
<dbReference type="Proteomes" id="UP001217089">
    <property type="component" value="Unassembled WGS sequence"/>
</dbReference>
<sequence length="122" mass="14443">MRESVIDLQMRSMRDNLLELKLENPQDIDRAHRLGAKGDSKPRPIMVKFNFFEDRERVGKAGKETLREKKKYGISQQVPKEIKERRKLLQPTFDELLKKGEKSYFKGDKLFMSGKEYKNLPK</sequence>
<protein>
    <submittedName>
        <fullName evidence="1">Uncharacterized protein</fullName>
    </submittedName>
</protein>
<comment type="caution">
    <text evidence="1">The sequence shown here is derived from an EMBL/GenBank/DDBJ whole genome shotgun (WGS) entry which is preliminary data.</text>
</comment>
<reference evidence="1 2" key="1">
    <citation type="submission" date="2022-12" db="EMBL/GenBank/DDBJ databases">
        <title>Chromosome-level genome of Tegillarca granosa.</title>
        <authorList>
            <person name="Kim J."/>
        </authorList>
    </citation>
    <scope>NUCLEOTIDE SEQUENCE [LARGE SCALE GENOMIC DNA]</scope>
    <source>
        <strain evidence="1">Teg-2019</strain>
        <tissue evidence="1">Adductor muscle</tissue>
    </source>
</reference>
<name>A0ABQ9F5L1_TEGGR</name>
<proteinExistence type="predicted"/>
<evidence type="ECO:0000313" key="2">
    <source>
        <dbReference type="Proteomes" id="UP001217089"/>
    </source>
</evidence>
<dbReference type="Gene3D" id="3.30.70.1820">
    <property type="entry name" value="L1 transposable element, RRM domain"/>
    <property type="match status" value="1"/>
</dbReference>
<evidence type="ECO:0000313" key="1">
    <source>
        <dbReference type="EMBL" id="KAJ8311486.1"/>
    </source>
</evidence>
<organism evidence="1 2">
    <name type="scientific">Tegillarca granosa</name>
    <name type="common">Malaysian cockle</name>
    <name type="synonym">Anadara granosa</name>
    <dbReference type="NCBI Taxonomy" id="220873"/>
    <lineage>
        <taxon>Eukaryota</taxon>
        <taxon>Metazoa</taxon>
        <taxon>Spiralia</taxon>
        <taxon>Lophotrochozoa</taxon>
        <taxon>Mollusca</taxon>
        <taxon>Bivalvia</taxon>
        <taxon>Autobranchia</taxon>
        <taxon>Pteriomorphia</taxon>
        <taxon>Arcoida</taxon>
        <taxon>Arcoidea</taxon>
        <taxon>Arcidae</taxon>
        <taxon>Tegillarca</taxon>
    </lineage>
</organism>
<accession>A0ABQ9F5L1</accession>
<gene>
    <name evidence="1" type="ORF">KUTeg_010841</name>
</gene>
<dbReference type="EMBL" id="JARBDR010000496">
    <property type="protein sequence ID" value="KAJ8311486.1"/>
    <property type="molecule type" value="Genomic_DNA"/>
</dbReference>